<keyword evidence="4" id="KW-0443">Lipid metabolism</keyword>
<evidence type="ECO:0000256" key="3">
    <source>
        <dbReference type="ARBA" id="ARBA00022679"/>
    </source>
</evidence>
<evidence type="ECO:0000256" key="2">
    <source>
        <dbReference type="ARBA" id="ARBA00022516"/>
    </source>
</evidence>
<evidence type="ECO:0000256" key="10">
    <source>
        <dbReference type="ARBA" id="ARBA00047785"/>
    </source>
</evidence>
<dbReference type="PANTHER" id="PTHR37323">
    <property type="entry name" value="GCN5-RELATED N-ACETYLTRANSFERASE"/>
    <property type="match status" value="1"/>
</dbReference>
<dbReference type="SUPFAM" id="SSF55729">
    <property type="entry name" value="Acyl-CoA N-acyltransferases (Nat)"/>
    <property type="match status" value="1"/>
</dbReference>
<dbReference type="PANTHER" id="PTHR37323:SF1">
    <property type="entry name" value="L-ORNITHINE N(ALPHA)-ACYLTRANSFERASE"/>
    <property type="match status" value="1"/>
</dbReference>
<comment type="caution">
    <text evidence="11">The sequence shown here is derived from an EMBL/GenBank/DDBJ whole genome shotgun (WGS) entry which is preliminary data.</text>
</comment>
<evidence type="ECO:0000256" key="1">
    <source>
        <dbReference type="ARBA" id="ARBA00005189"/>
    </source>
</evidence>
<evidence type="ECO:0000256" key="6">
    <source>
        <dbReference type="ARBA" id="ARBA00038095"/>
    </source>
</evidence>
<evidence type="ECO:0000313" key="11">
    <source>
        <dbReference type="EMBL" id="GAA4943005.1"/>
    </source>
</evidence>
<dbReference type="Gene3D" id="3.40.630.30">
    <property type="match status" value="1"/>
</dbReference>
<sequence length="555" mass="63026">MIQLARSVTDKFPMLAAPTKLLSLPARALMEKIHHGPAINDYLDSGSAIGCIDFVDQLFEQFNFTYQIAARDRQNIPDYGRAIIIANQPYTPLHALAVFRLVSEVRNDVKLVLADGFANCAALAPAIIHNAGNVDQQQDIIAALNNEEAVIIFPSTKSVPGRTNKGKHQAWRPEFLHYCRSTGTPVLPIFLQPQKRLRRLSHTLLLKAQRNTQRTEAKLCVGELIAADALLNPELNDKALTARLRKHLFKLARKRGSTFVTVKTIAHPESRAELQRELEGVELLGSTRDNNAIYLADFNNPSLMREIGRMREISFRKVGEGTGSKRDLDEYDRYYHHLILWNRQRLELAGAYRIGHTHSIINTLGVEGLYTHSLFEFTEALSPYLTQTIELGRSFVAPNYWGKNSLDYLWQGIGAYINRDPDIRYVLGPVTISAGFSRALTEEMVFYYQRFYNHSQTLAVSRMPFTISSQRNTQLEQKYLGCDREQGFKLLQQSFTEQGKKIPVLFKQYAALYEEGGFKLLAFNVDPNFSDCIDGLFIADLHQLKAAKRKRYLGQ</sequence>
<dbReference type="GO" id="GO:0006629">
    <property type="term" value="P:lipid metabolic process"/>
    <property type="evidence" value="ECO:0007669"/>
    <property type="project" value="UniProtKB-KW"/>
</dbReference>
<reference evidence="12" key="1">
    <citation type="journal article" date="2019" name="Int. J. Syst. Evol. Microbiol.">
        <title>The Global Catalogue of Microorganisms (GCM) 10K type strain sequencing project: providing services to taxonomists for standard genome sequencing and annotation.</title>
        <authorList>
            <consortium name="The Broad Institute Genomics Platform"/>
            <consortium name="The Broad Institute Genome Sequencing Center for Infectious Disease"/>
            <person name="Wu L."/>
            <person name="Ma J."/>
        </authorList>
    </citation>
    <scope>NUCLEOTIDE SEQUENCE [LARGE SCALE GENOMIC DNA]</scope>
    <source>
        <strain evidence="12">JCM 19134</strain>
    </source>
</reference>
<comment type="catalytic activity">
    <reaction evidence="10">
        <text>a (3R)-hydroxyacyl-[ACP] + L-ornithine = a lyso-ornithine lipid + holo-[ACP] + H(+)</text>
        <dbReference type="Rhea" id="RHEA:20633"/>
        <dbReference type="Rhea" id="RHEA-COMP:9685"/>
        <dbReference type="Rhea" id="RHEA-COMP:9945"/>
        <dbReference type="ChEBI" id="CHEBI:15378"/>
        <dbReference type="ChEBI" id="CHEBI:46911"/>
        <dbReference type="ChEBI" id="CHEBI:64479"/>
        <dbReference type="ChEBI" id="CHEBI:78827"/>
        <dbReference type="ChEBI" id="CHEBI:138482"/>
        <dbReference type="EC" id="2.3.2.30"/>
    </reaction>
    <physiologicalReaction direction="left-to-right" evidence="10">
        <dbReference type="Rhea" id="RHEA:20634"/>
    </physiologicalReaction>
</comment>
<evidence type="ECO:0000256" key="5">
    <source>
        <dbReference type="ARBA" id="ARBA00023315"/>
    </source>
</evidence>
<evidence type="ECO:0000256" key="9">
    <source>
        <dbReference type="ARBA" id="ARBA00045724"/>
    </source>
</evidence>
<keyword evidence="3" id="KW-0808">Transferase</keyword>
<keyword evidence="5 11" id="KW-0012">Acyltransferase</keyword>
<dbReference type="EMBL" id="BAABLX010000016">
    <property type="protein sequence ID" value="GAA4943005.1"/>
    <property type="molecule type" value="Genomic_DNA"/>
</dbReference>
<dbReference type="GO" id="GO:0043810">
    <property type="term" value="F:ornithine-acyl [acyl carrier protein] N-acyltransferase activity"/>
    <property type="evidence" value="ECO:0007669"/>
    <property type="project" value="UniProtKB-EC"/>
</dbReference>
<proteinExistence type="inferred from homology"/>
<keyword evidence="12" id="KW-1185">Reference proteome</keyword>
<dbReference type="RefSeq" id="WP_345421626.1">
    <property type="nucleotide sequence ID" value="NZ_AP031496.1"/>
</dbReference>
<dbReference type="EC" id="2.3.2.30" evidence="7"/>
<evidence type="ECO:0000256" key="8">
    <source>
        <dbReference type="ARBA" id="ARBA00039866"/>
    </source>
</evidence>
<gene>
    <name evidence="11" type="ORF">GCM10025791_22070</name>
</gene>
<keyword evidence="2" id="KW-0444">Lipid biosynthesis</keyword>
<dbReference type="Pfam" id="PF13444">
    <property type="entry name" value="Acetyltransf_5"/>
    <property type="match status" value="1"/>
</dbReference>
<comment type="function">
    <text evidence="9">Catalyzes the first step in the biosynthesis of ornithine lipids, which are phosphorus-free membrane lipids. Catalyzes the 3-hydroxyacyl-acyl carrier protein-dependent acylation of ornithine to form lyso-ornithine lipid (LOL).</text>
</comment>
<comment type="pathway">
    <text evidence="1">Lipid metabolism.</text>
</comment>
<protein>
    <recommendedName>
        <fullName evidence="8">L-ornithine N(alpha)-acyltransferase</fullName>
        <ecNumber evidence="7">2.3.2.30</ecNumber>
    </recommendedName>
</protein>
<evidence type="ECO:0000256" key="7">
    <source>
        <dbReference type="ARBA" id="ARBA00039058"/>
    </source>
</evidence>
<dbReference type="InterPro" id="IPR016181">
    <property type="entry name" value="Acyl_CoA_acyltransferase"/>
</dbReference>
<evidence type="ECO:0000313" key="12">
    <source>
        <dbReference type="Proteomes" id="UP001409585"/>
    </source>
</evidence>
<accession>A0AAV3U257</accession>
<dbReference type="AlphaFoldDB" id="A0AAV3U257"/>
<dbReference type="Proteomes" id="UP001409585">
    <property type="component" value="Unassembled WGS sequence"/>
</dbReference>
<dbReference type="InterPro" id="IPR052351">
    <property type="entry name" value="Ornithine_N-alpha-AT"/>
</dbReference>
<comment type="similarity">
    <text evidence="6">Belongs to the acetyltransferase family. OlsB subfamily.</text>
</comment>
<name>A0AAV3U257_9ALTE</name>
<organism evidence="11 12">
    <name type="scientific">Halioxenophilus aromaticivorans</name>
    <dbReference type="NCBI Taxonomy" id="1306992"/>
    <lineage>
        <taxon>Bacteria</taxon>
        <taxon>Pseudomonadati</taxon>
        <taxon>Pseudomonadota</taxon>
        <taxon>Gammaproteobacteria</taxon>
        <taxon>Alteromonadales</taxon>
        <taxon>Alteromonadaceae</taxon>
        <taxon>Halioxenophilus</taxon>
    </lineage>
</organism>
<evidence type="ECO:0000256" key="4">
    <source>
        <dbReference type="ARBA" id="ARBA00023098"/>
    </source>
</evidence>